<accession>A0A419EYZ3</accession>
<feature type="domain" description="Rhodanese" evidence="1">
    <location>
        <begin position="41"/>
        <end position="130"/>
    </location>
</feature>
<sequence>MEMTITETLKRISPRSAFAYFDQKLKYEIGPMELKEKIEHNHRDFQLVDVRSPEAYREGHIPGGISIPFEEFLMRSPEFSEDRDNIVYCYSLTCQLADRAAHWLAEKGYPVKMLIGGFEEWRKAELSVEK</sequence>
<dbReference type="EMBL" id="QZKI01000071">
    <property type="protein sequence ID" value="RJP70327.1"/>
    <property type="molecule type" value="Genomic_DNA"/>
</dbReference>
<evidence type="ECO:0000313" key="2">
    <source>
        <dbReference type="EMBL" id="RJP70327.1"/>
    </source>
</evidence>
<dbReference type="Gene3D" id="3.40.250.10">
    <property type="entry name" value="Rhodanese-like domain"/>
    <property type="match status" value="1"/>
</dbReference>
<dbReference type="InterPro" id="IPR036873">
    <property type="entry name" value="Rhodanese-like_dom_sf"/>
</dbReference>
<dbReference type="SUPFAM" id="SSF52821">
    <property type="entry name" value="Rhodanese/Cell cycle control phosphatase"/>
    <property type="match status" value="1"/>
</dbReference>
<dbReference type="PANTHER" id="PTHR43031:SF1">
    <property type="entry name" value="PYRIDINE NUCLEOTIDE-DISULPHIDE OXIDOREDUCTASE"/>
    <property type="match status" value="1"/>
</dbReference>
<organism evidence="2 3">
    <name type="scientific">Candidatus Abyssobacteria bacterium SURF_17</name>
    <dbReference type="NCBI Taxonomy" id="2093361"/>
    <lineage>
        <taxon>Bacteria</taxon>
        <taxon>Pseudomonadati</taxon>
        <taxon>Candidatus Hydrogenedentota</taxon>
        <taxon>Candidatus Abyssobacteria</taxon>
    </lineage>
</organism>
<dbReference type="InterPro" id="IPR050229">
    <property type="entry name" value="GlpE_sulfurtransferase"/>
</dbReference>
<reference evidence="2 3" key="1">
    <citation type="journal article" date="2017" name="ISME J.">
        <title>Energy and carbon metabolisms in a deep terrestrial subsurface fluid microbial community.</title>
        <authorList>
            <person name="Momper L."/>
            <person name="Jungbluth S.P."/>
            <person name="Lee M.D."/>
            <person name="Amend J.P."/>
        </authorList>
    </citation>
    <scope>NUCLEOTIDE SEQUENCE [LARGE SCALE GENOMIC DNA]</scope>
    <source>
        <strain evidence="2">SURF_17</strain>
    </source>
</reference>
<proteinExistence type="predicted"/>
<evidence type="ECO:0000313" key="3">
    <source>
        <dbReference type="Proteomes" id="UP000285961"/>
    </source>
</evidence>
<name>A0A419EYZ3_9BACT</name>
<dbReference type="InterPro" id="IPR001763">
    <property type="entry name" value="Rhodanese-like_dom"/>
</dbReference>
<dbReference type="Pfam" id="PF00581">
    <property type="entry name" value="Rhodanese"/>
    <property type="match status" value="1"/>
</dbReference>
<comment type="caution">
    <text evidence="2">The sequence shown here is derived from an EMBL/GenBank/DDBJ whole genome shotgun (WGS) entry which is preliminary data.</text>
</comment>
<dbReference type="PANTHER" id="PTHR43031">
    <property type="entry name" value="FAD-DEPENDENT OXIDOREDUCTASE"/>
    <property type="match status" value="1"/>
</dbReference>
<evidence type="ECO:0000259" key="1">
    <source>
        <dbReference type="PROSITE" id="PS50206"/>
    </source>
</evidence>
<gene>
    <name evidence="2" type="ORF">C4532_09525</name>
</gene>
<dbReference type="SMART" id="SM00450">
    <property type="entry name" value="RHOD"/>
    <property type="match status" value="1"/>
</dbReference>
<dbReference type="AlphaFoldDB" id="A0A419EYZ3"/>
<dbReference type="PROSITE" id="PS50206">
    <property type="entry name" value="RHODANESE_3"/>
    <property type="match status" value="1"/>
</dbReference>
<protein>
    <submittedName>
        <fullName evidence="2">Rhodanese-like domain-containing protein</fullName>
    </submittedName>
</protein>
<dbReference type="Proteomes" id="UP000285961">
    <property type="component" value="Unassembled WGS sequence"/>
</dbReference>